<evidence type="ECO:0000256" key="2">
    <source>
        <dbReference type="ARBA" id="ARBA00023015"/>
    </source>
</evidence>
<dbReference type="SUPFAM" id="SSF53822">
    <property type="entry name" value="Periplasmic binding protein-like I"/>
    <property type="match status" value="1"/>
</dbReference>
<keyword evidence="2" id="KW-0805">Transcription regulation</keyword>
<evidence type="ECO:0000259" key="5">
    <source>
        <dbReference type="PROSITE" id="PS50932"/>
    </source>
</evidence>
<dbReference type="InterPro" id="IPR028082">
    <property type="entry name" value="Peripla_BP_I"/>
</dbReference>
<dbReference type="Gene3D" id="3.40.50.2300">
    <property type="match status" value="2"/>
</dbReference>
<evidence type="ECO:0000256" key="1">
    <source>
        <dbReference type="ARBA" id="ARBA00022491"/>
    </source>
</evidence>
<proteinExistence type="predicted"/>
<dbReference type="EMBL" id="JADIXZ010000004">
    <property type="protein sequence ID" value="MBK6301023.1"/>
    <property type="molecule type" value="Genomic_DNA"/>
</dbReference>
<accession>A0A935CDM6</accession>
<dbReference type="CDD" id="cd01392">
    <property type="entry name" value="HTH_LacI"/>
    <property type="match status" value="1"/>
</dbReference>
<dbReference type="GO" id="GO:0000976">
    <property type="term" value="F:transcription cis-regulatory region binding"/>
    <property type="evidence" value="ECO:0007669"/>
    <property type="project" value="TreeGrafter"/>
</dbReference>
<evidence type="ECO:0000313" key="6">
    <source>
        <dbReference type="EMBL" id="MBK6301023.1"/>
    </source>
</evidence>
<dbReference type="Gene3D" id="1.10.260.40">
    <property type="entry name" value="lambda repressor-like DNA-binding domains"/>
    <property type="match status" value="1"/>
</dbReference>
<dbReference type="PANTHER" id="PTHR30146:SF148">
    <property type="entry name" value="HTH-TYPE TRANSCRIPTIONAL REPRESSOR PURR-RELATED"/>
    <property type="match status" value="1"/>
</dbReference>
<dbReference type="SMART" id="SM00354">
    <property type="entry name" value="HTH_LACI"/>
    <property type="match status" value="1"/>
</dbReference>
<dbReference type="InterPro" id="IPR000843">
    <property type="entry name" value="HTH_LacI"/>
</dbReference>
<dbReference type="InterPro" id="IPR010982">
    <property type="entry name" value="Lambda_DNA-bd_dom_sf"/>
</dbReference>
<sequence>MWDVARAAGVSQATVSLVLSGKQGSRVSEETAEQVLRAVSDLGYRANATARALRDGYAEMVGLIGDKVASAPFAGQIVEGAQDRAWQDDQLLIVADTGGSADLERAAVGRMLSHQVKRFIYASMYNRPVTVPDELRHFDVVVLNAIDPTGEFWSVSPDEIRGGREATEHLLAAGHRRIGFINIAPVDSKLPAAAGRHEGYRAALRDAGVEYDRSLVRFGGGATPYGVAFGAELAALSDPPTAIFCANDRTAWGVCQALTERGLRIPEDMSIVGFDNQDLLAPYMRPALTTMNLPFREMGSVAVDLLLTDGAARTTANRGHRVVQLHCELVERESVTTPRRSS</sequence>
<dbReference type="InterPro" id="IPR046335">
    <property type="entry name" value="LacI/GalR-like_sensor"/>
</dbReference>
<reference evidence="6 7" key="1">
    <citation type="submission" date="2020-10" db="EMBL/GenBank/DDBJ databases">
        <title>Connecting structure to function with the recovery of over 1000 high-quality activated sludge metagenome-assembled genomes encoding full-length rRNA genes using long-read sequencing.</title>
        <authorList>
            <person name="Singleton C.M."/>
            <person name="Petriglieri F."/>
            <person name="Kristensen J.M."/>
            <person name="Kirkegaard R.H."/>
            <person name="Michaelsen T.Y."/>
            <person name="Andersen M.H."/>
            <person name="Karst S.M."/>
            <person name="Dueholm M.S."/>
            <person name="Nielsen P.H."/>
            <person name="Albertsen M."/>
        </authorList>
    </citation>
    <scope>NUCLEOTIDE SEQUENCE [LARGE SCALE GENOMIC DNA]</scope>
    <source>
        <strain evidence="6">AalE_18-Q3-R2-46_BAT3C.188</strain>
    </source>
</reference>
<dbReference type="Pfam" id="PF13377">
    <property type="entry name" value="Peripla_BP_3"/>
    <property type="match status" value="1"/>
</dbReference>
<evidence type="ECO:0000313" key="7">
    <source>
        <dbReference type="Proteomes" id="UP000718281"/>
    </source>
</evidence>
<keyword evidence="1" id="KW-0678">Repressor</keyword>
<dbReference type="SUPFAM" id="SSF47413">
    <property type="entry name" value="lambda repressor-like DNA-binding domains"/>
    <property type="match status" value="1"/>
</dbReference>
<dbReference type="Pfam" id="PF00356">
    <property type="entry name" value="LacI"/>
    <property type="match status" value="1"/>
</dbReference>
<dbReference type="PANTHER" id="PTHR30146">
    <property type="entry name" value="LACI-RELATED TRANSCRIPTIONAL REPRESSOR"/>
    <property type="match status" value="1"/>
</dbReference>
<gene>
    <name evidence="6" type="ORF">IPF40_08215</name>
</gene>
<dbReference type="Proteomes" id="UP000718281">
    <property type="component" value="Unassembled WGS sequence"/>
</dbReference>
<dbReference type="CDD" id="cd06288">
    <property type="entry name" value="PBP1_sucrose_transcription_regulator"/>
    <property type="match status" value="1"/>
</dbReference>
<dbReference type="AlphaFoldDB" id="A0A935CDM6"/>
<organism evidence="6 7">
    <name type="scientific">Candidatus Phosphoribacter hodrii</name>
    <dbReference type="NCBI Taxonomy" id="2953743"/>
    <lineage>
        <taxon>Bacteria</taxon>
        <taxon>Bacillati</taxon>
        <taxon>Actinomycetota</taxon>
        <taxon>Actinomycetes</taxon>
        <taxon>Micrococcales</taxon>
        <taxon>Dermatophilaceae</taxon>
        <taxon>Candidatus Phosphoribacter</taxon>
    </lineage>
</organism>
<evidence type="ECO:0000256" key="3">
    <source>
        <dbReference type="ARBA" id="ARBA00023125"/>
    </source>
</evidence>
<name>A0A935CDM6_9MICO</name>
<protein>
    <submittedName>
        <fullName evidence="6">LacI family DNA-binding transcriptional regulator</fullName>
    </submittedName>
</protein>
<evidence type="ECO:0000256" key="4">
    <source>
        <dbReference type="ARBA" id="ARBA00023163"/>
    </source>
</evidence>
<keyword evidence="4" id="KW-0804">Transcription</keyword>
<keyword evidence="3 6" id="KW-0238">DNA-binding</keyword>
<dbReference type="GO" id="GO:0003700">
    <property type="term" value="F:DNA-binding transcription factor activity"/>
    <property type="evidence" value="ECO:0007669"/>
    <property type="project" value="TreeGrafter"/>
</dbReference>
<feature type="domain" description="HTH lacI-type" evidence="5">
    <location>
        <begin position="1"/>
        <end position="55"/>
    </location>
</feature>
<dbReference type="PROSITE" id="PS50932">
    <property type="entry name" value="HTH_LACI_2"/>
    <property type="match status" value="1"/>
</dbReference>
<comment type="caution">
    <text evidence="6">The sequence shown here is derived from an EMBL/GenBank/DDBJ whole genome shotgun (WGS) entry which is preliminary data.</text>
</comment>